<accession>A0A8S1F3K4</accession>
<proteinExistence type="predicted"/>
<dbReference type="AlphaFoldDB" id="A0A8S1F3K4"/>
<sequence length="277" mass="32178">MGEIGEVVPIDGQEVAYEIEVIDTINDIPQFPPGDGITEEIKGNQLEEFHYIDNGEYPSTSEQEYYEPIVEDQRFVDNEGNEYIYDPETNTYHQIQYEIKTMPSDDVVLPVDEGPSTSGVIDFEEPVELLEPEEEEPSFVLKRNGKRKHVEVVESQQNQQFEFEQCQMIPAKQGKKKKMMEMRVVQPFKMEDGAILKKLCSELSKLRRDNEQLRSEHEQVCKRLTQLITVHDDTKRRFTETDAEKKNLVKTLTKLRVEKKKILNSIEFESSSAIQLN</sequence>
<keyword evidence="1" id="KW-0175">Coiled coil</keyword>
<gene>
    <name evidence="2" type="ORF">CBOVIS_LOCUS10257</name>
</gene>
<dbReference type="Proteomes" id="UP000494206">
    <property type="component" value="Unassembled WGS sequence"/>
</dbReference>
<organism evidence="2 3">
    <name type="scientific">Caenorhabditis bovis</name>
    <dbReference type="NCBI Taxonomy" id="2654633"/>
    <lineage>
        <taxon>Eukaryota</taxon>
        <taxon>Metazoa</taxon>
        <taxon>Ecdysozoa</taxon>
        <taxon>Nematoda</taxon>
        <taxon>Chromadorea</taxon>
        <taxon>Rhabditida</taxon>
        <taxon>Rhabditina</taxon>
        <taxon>Rhabditomorpha</taxon>
        <taxon>Rhabditoidea</taxon>
        <taxon>Rhabditidae</taxon>
        <taxon>Peloderinae</taxon>
        <taxon>Caenorhabditis</taxon>
    </lineage>
</organism>
<comment type="caution">
    <text evidence="2">The sequence shown here is derived from an EMBL/GenBank/DDBJ whole genome shotgun (WGS) entry which is preliminary data.</text>
</comment>
<dbReference type="OrthoDB" id="10667295at2759"/>
<evidence type="ECO:0000313" key="2">
    <source>
        <dbReference type="EMBL" id="CAB3408476.1"/>
    </source>
</evidence>
<keyword evidence="3" id="KW-1185">Reference proteome</keyword>
<dbReference type="EMBL" id="CADEPM010000007">
    <property type="protein sequence ID" value="CAB3408476.1"/>
    <property type="molecule type" value="Genomic_DNA"/>
</dbReference>
<protein>
    <submittedName>
        <fullName evidence="2">Uncharacterized protein</fullName>
    </submittedName>
</protein>
<feature type="coiled-coil region" evidence="1">
    <location>
        <begin position="196"/>
        <end position="223"/>
    </location>
</feature>
<reference evidence="2 3" key="1">
    <citation type="submission" date="2020-04" db="EMBL/GenBank/DDBJ databases">
        <authorList>
            <person name="Laetsch R D."/>
            <person name="Stevens L."/>
            <person name="Kumar S."/>
            <person name="Blaxter L. M."/>
        </authorList>
    </citation>
    <scope>NUCLEOTIDE SEQUENCE [LARGE SCALE GENOMIC DNA]</scope>
</reference>
<evidence type="ECO:0000313" key="3">
    <source>
        <dbReference type="Proteomes" id="UP000494206"/>
    </source>
</evidence>
<name>A0A8S1F3K4_9PELO</name>
<evidence type="ECO:0000256" key="1">
    <source>
        <dbReference type="SAM" id="Coils"/>
    </source>
</evidence>